<dbReference type="InterPro" id="IPR052560">
    <property type="entry name" value="RdDP_mobile_element"/>
</dbReference>
<proteinExistence type="predicted"/>
<evidence type="ECO:0000313" key="3">
    <source>
        <dbReference type="Proteomes" id="UP001160148"/>
    </source>
</evidence>
<feature type="domain" description="Endonuclease/exonuclease/phosphatase" evidence="1">
    <location>
        <begin position="19"/>
        <end position="115"/>
    </location>
</feature>
<dbReference type="AlphaFoldDB" id="A0AAV0XNJ7"/>
<evidence type="ECO:0000313" key="2">
    <source>
        <dbReference type="EMBL" id="CAI6370184.1"/>
    </source>
</evidence>
<dbReference type="Gene3D" id="3.60.10.10">
    <property type="entry name" value="Endonuclease/exonuclease/phosphatase"/>
    <property type="match status" value="1"/>
</dbReference>
<reference evidence="2 3" key="1">
    <citation type="submission" date="2023-01" db="EMBL/GenBank/DDBJ databases">
        <authorList>
            <person name="Whitehead M."/>
        </authorList>
    </citation>
    <scope>NUCLEOTIDE SEQUENCE [LARGE SCALE GENOMIC DNA]</scope>
</reference>
<evidence type="ECO:0000259" key="1">
    <source>
        <dbReference type="Pfam" id="PF03372"/>
    </source>
</evidence>
<dbReference type="Proteomes" id="UP001160148">
    <property type="component" value="Unassembled WGS sequence"/>
</dbReference>
<dbReference type="InterPro" id="IPR036691">
    <property type="entry name" value="Endo/exonu/phosph_ase_sf"/>
</dbReference>
<organism evidence="2 3">
    <name type="scientific">Macrosiphum euphorbiae</name>
    <name type="common">potato aphid</name>
    <dbReference type="NCBI Taxonomy" id="13131"/>
    <lineage>
        <taxon>Eukaryota</taxon>
        <taxon>Metazoa</taxon>
        <taxon>Ecdysozoa</taxon>
        <taxon>Arthropoda</taxon>
        <taxon>Hexapoda</taxon>
        <taxon>Insecta</taxon>
        <taxon>Pterygota</taxon>
        <taxon>Neoptera</taxon>
        <taxon>Paraneoptera</taxon>
        <taxon>Hemiptera</taxon>
        <taxon>Sternorrhyncha</taxon>
        <taxon>Aphidomorpha</taxon>
        <taxon>Aphidoidea</taxon>
        <taxon>Aphididae</taxon>
        <taxon>Macrosiphini</taxon>
        <taxon>Macrosiphum</taxon>
    </lineage>
</organism>
<dbReference type="GO" id="GO:0003824">
    <property type="term" value="F:catalytic activity"/>
    <property type="evidence" value="ECO:0007669"/>
    <property type="project" value="InterPro"/>
</dbReference>
<gene>
    <name evidence="2" type="ORF">MEUPH1_LOCUS24332</name>
</gene>
<comment type="caution">
    <text evidence="2">The sequence shown here is derived from an EMBL/GenBank/DDBJ whole genome shotgun (WGS) entry which is preliminary data.</text>
</comment>
<sequence length="129" mass="14705">MSTKTPKRSFSGPALITTSINIEGFSNNISDILQELRQKNTCDVICVQETHRDKENIRPKIKGMKLAIERPHKKYGSTIFVRDNLKILSTSHTETNDIEILTIELTNCTVTSVYKPPNIPFKFTKPTHF</sequence>
<accession>A0AAV0XNJ7</accession>
<dbReference type="PANTHER" id="PTHR36688:SF1">
    <property type="entry name" value="ENDONUCLEASE_EXONUCLEASE_PHOSPHATASE DOMAIN-CONTAINING PROTEIN"/>
    <property type="match status" value="1"/>
</dbReference>
<dbReference type="SUPFAM" id="SSF56219">
    <property type="entry name" value="DNase I-like"/>
    <property type="match status" value="1"/>
</dbReference>
<dbReference type="PANTHER" id="PTHR36688">
    <property type="entry name" value="ENDO/EXONUCLEASE/PHOSPHATASE DOMAIN-CONTAINING PROTEIN"/>
    <property type="match status" value="1"/>
</dbReference>
<name>A0AAV0XNJ7_9HEMI</name>
<dbReference type="Pfam" id="PF03372">
    <property type="entry name" value="Exo_endo_phos"/>
    <property type="match status" value="1"/>
</dbReference>
<keyword evidence="3" id="KW-1185">Reference proteome</keyword>
<dbReference type="InterPro" id="IPR005135">
    <property type="entry name" value="Endo/exonuclease/phosphatase"/>
</dbReference>
<protein>
    <recommendedName>
        <fullName evidence="1">Endonuclease/exonuclease/phosphatase domain-containing protein</fullName>
    </recommendedName>
</protein>
<dbReference type="EMBL" id="CARXXK010000245">
    <property type="protein sequence ID" value="CAI6370184.1"/>
    <property type="molecule type" value="Genomic_DNA"/>
</dbReference>